<accession>A0A843UY89</accession>
<proteinExistence type="predicted"/>
<comment type="caution">
    <text evidence="1">The sequence shown here is derived from an EMBL/GenBank/DDBJ whole genome shotgun (WGS) entry which is preliminary data.</text>
</comment>
<name>A0A843UY89_COLES</name>
<organism evidence="1 2">
    <name type="scientific">Colocasia esculenta</name>
    <name type="common">Wild taro</name>
    <name type="synonym">Arum esculentum</name>
    <dbReference type="NCBI Taxonomy" id="4460"/>
    <lineage>
        <taxon>Eukaryota</taxon>
        <taxon>Viridiplantae</taxon>
        <taxon>Streptophyta</taxon>
        <taxon>Embryophyta</taxon>
        <taxon>Tracheophyta</taxon>
        <taxon>Spermatophyta</taxon>
        <taxon>Magnoliopsida</taxon>
        <taxon>Liliopsida</taxon>
        <taxon>Araceae</taxon>
        <taxon>Aroideae</taxon>
        <taxon>Colocasieae</taxon>
        <taxon>Colocasia</taxon>
    </lineage>
</organism>
<reference evidence="1" key="1">
    <citation type="submission" date="2017-07" db="EMBL/GenBank/DDBJ databases">
        <title>Taro Niue Genome Assembly and Annotation.</title>
        <authorList>
            <person name="Atibalentja N."/>
            <person name="Keating K."/>
            <person name="Fields C.J."/>
        </authorList>
    </citation>
    <scope>NUCLEOTIDE SEQUENCE</scope>
    <source>
        <strain evidence="1">Niue_2</strain>
        <tissue evidence="1">Leaf</tissue>
    </source>
</reference>
<evidence type="ECO:0000313" key="1">
    <source>
        <dbReference type="EMBL" id="MQL86564.1"/>
    </source>
</evidence>
<dbReference type="AlphaFoldDB" id="A0A843UY89"/>
<gene>
    <name evidence="1" type="ORF">Taro_019083</name>
</gene>
<dbReference type="Proteomes" id="UP000652761">
    <property type="component" value="Unassembled WGS sequence"/>
</dbReference>
<keyword evidence="2" id="KW-1185">Reference proteome</keyword>
<sequence length="89" mass="10129">MPNSFVEGVGIIRKGSTPCGCPARDSRNRGRRYCQKTFETGRSSTIIIILEYEMKVFRPRNDVLSLVVIRARRASLSADSELGSYKRFR</sequence>
<dbReference type="EMBL" id="NMUH01000910">
    <property type="protein sequence ID" value="MQL86564.1"/>
    <property type="molecule type" value="Genomic_DNA"/>
</dbReference>
<evidence type="ECO:0000313" key="2">
    <source>
        <dbReference type="Proteomes" id="UP000652761"/>
    </source>
</evidence>
<protein>
    <submittedName>
        <fullName evidence="1">Uncharacterized protein</fullName>
    </submittedName>
</protein>